<accession>M5TVM1</accession>
<evidence type="ECO:0000259" key="3">
    <source>
        <dbReference type="Pfam" id="PF07603"/>
    </source>
</evidence>
<gene>
    <name evidence="4" type="ORF">RSSM_05358</name>
</gene>
<comment type="caution">
    <text evidence="4">The sequence shown here is derived from an EMBL/GenBank/DDBJ whole genome shotgun (WGS) entry which is preliminary data.</text>
</comment>
<feature type="domain" description="Lcl C-terminal" evidence="3">
    <location>
        <begin position="229"/>
        <end position="332"/>
    </location>
</feature>
<dbReference type="EMBL" id="ANOH01000369">
    <property type="protein sequence ID" value="EMI53205.1"/>
    <property type="molecule type" value="Genomic_DNA"/>
</dbReference>
<dbReference type="Pfam" id="PF07603">
    <property type="entry name" value="Lcl_C"/>
    <property type="match status" value="2"/>
</dbReference>
<dbReference type="InterPro" id="IPR011460">
    <property type="entry name" value="Lcl_C"/>
</dbReference>
<feature type="compositionally biased region" description="Basic and acidic residues" evidence="1">
    <location>
        <begin position="353"/>
        <end position="362"/>
    </location>
</feature>
<evidence type="ECO:0000313" key="5">
    <source>
        <dbReference type="Proteomes" id="UP000011885"/>
    </source>
</evidence>
<feature type="region of interest" description="Disordered" evidence="1">
    <location>
        <begin position="345"/>
        <end position="369"/>
    </location>
</feature>
<evidence type="ECO:0000313" key="4">
    <source>
        <dbReference type="EMBL" id="EMI53205.1"/>
    </source>
</evidence>
<name>M5TVM1_9BACT</name>
<organism evidence="4 5">
    <name type="scientific">Rhodopirellula sallentina SM41</name>
    <dbReference type="NCBI Taxonomy" id="1263870"/>
    <lineage>
        <taxon>Bacteria</taxon>
        <taxon>Pseudomonadati</taxon>
        <taxon>Planctomycetota</taxon>
        <taxon>Planctomycetia</taxon>
        <taxon>Pirellulales</taxon>
        <taxon>Pirellulaceae</taxon>
        <taxon>Rhodopirellula</taxon>
    </lineage>
</organism>
<dbReference type="PANTHER" id="PTHR35812">
    <property type="entry name" value="LIPOPROTEIN"/>
    <property type="match status" value="1"/>
</dbReference>
<protein>
    <submittedName>
        <fullName evidence="4">Secreted protein containing DUF1566</fullName>
    </submittedName>
</protein>
<sequence length="470" mass="51768">MSRWKRLAFIIMTLLITSDPAMLRATESVPAPVPDTGQQRCYGNRNEIMFPSAGEPYHGQDAQYSTNAPSYRDNGDGTVSDLITGLMWEKTPDFTKVTQDQAEVRAKQLTTGGHHDWRVPTIKELFSIADFCGNMHSRTPYIDTTVFSFVYPNTTQGETGRPGSRDMDAQYASSNRCVGITMGRDRSAFGFNFADGRIKSYPLKATRYLRCVRGNPNYGKNRFQDNGDGTIADHATGLMWQTMDSGQPMDWKGALAYAEGLVLGGKDDWRLPNVKELQSLVDYSRAPDATVSANRGAAIDPLFQLTTTESWFWSSTTHIETGGAYYVCFGQALSARKIRGKQINAHGAGAVRSDPKEGDPGRWPDGLGPQADEIRIFNYVRAVRGGNPITVRQGPPPKRESMVGKPGAGMILANPLLGRLDRDGDGALSKQEFDGPGHHFDRLDKNNDGKLRGDELPTGPANRPGNRPRR</sequence>
<evidence type="ECO:0000256" key="1">
    <source>
        <dbReference type="SAM" id="MobiDB-lite"/>
    </source>
</evidence>
<feature type="signal peptide" evidence="2">
    <location>
        <begin position="1"/>
        <end position="23"/>
    </location>
</feature>
<dbReference type="PANTHER" id="PTHR35812:SF1">
    <property type="entry name" value="LIPOPROTEIN"/>
    <property type="match status" value="1"/>
</dbReference>
<dbReference type="PATRIC" id="fig|1263870.3.peg.5682"/>
<keyword evidence="2" id="KW-0732">Signal</keyword>
<evidence type="ECO:0000256" key="2">
    <source>
        <dbReference type="SAM" id="SignalP"/>
    </source>
</evidence>
<dbReference type="Proteomes" id="UP000011885">
    <property type="component" value="Unassembled WGS sequence"/>
</dbReference>
<dbReference type="AlphaFoldDB" id="M5TVM1"/>
<feature type="compositionally biased region" description="Low complexity" evidence="1">
    <location>
        <begin position="457"/>
        <end position="470"/>
    </location>
</feature>
<dbReference type="RefSeq" id="WP_008685870.1">
    <property type="nucleotide sequence ID" value="NZ_ANOH01000369.1"/>
</dbReference>
<feature type="compositionally biased region" description="Basic and acidic residues" evidence="1">
    <location>
        <begin position="422"/>
        <end position="455"/>
    </location>
</feature>
<proteinExistence type="predicted"/>
<dbReference type="OrthoDB" id="9793251at2"/>
<dbReference type="Gene3D" id="1.10.238.10">
    <property type="entry name" value="EF-hand"/>
    <property type="match status" value="1"/>
</dbReference>
<feature type="domain" description="Lcl C-terminal" evidence="3">
    <location>
        <begin position="77"/>
        <end position="213"/>
    </location>
</feature>
<reference evidence="4 5" key="1">
    <citation type="journal article" date="2013" name="Mar. Genomics">
        <title>Expression of sulfatases in Rhodopirellula baltica and the diversity of sulfatases in the genus Rhodopirellula.</title>
        <authorList>
            <person name="Wegner C.E."/>
            <person name="Richter-Heitmann T."/>
            <person name="Klindworth A."/>
            <person name="Klockow C."/>
            <person name="Richter M."/>
            <person name="Achstetter T."/>
            <person name="Glockner F.O."/>
            <person name="Harder J."/>
        </authorList>
    </citation>
    <scope>NUCLEOTIDE SEQUENCE [LARGE SCALE GENOMIC DNA]</scope>
    <source>
        <strain evidence="4 5">SM41</strain>
    </source>
</reference>
<feature type="chain" id="PRO_5004072598" evidence="2">
    <location>
        <begin position="24"/>
        <end position="470"/>
    </location>
</feature>
<feature type="region of interest" description="Disordered" evidence="1">
    <location>
        <begin position="422"/>
        <end position="470"/>
    </location>
</feature>
<keyword evidence="5" id="KW-1185">Reference proteome</keyword>